<dbReference type="PANTHER" id="PTHR46986:SF1">
    <property type="entry name" value="ENDORIBONUCLEASE YBEY, CHLOROPLASTIC"/>
    <property type="match status" value="1"/>
</dbReference>
<dbReference type="EMBL" id="DXAQ01000033">
    <property type="protein sequence ID" value="HIZ88758.1"/>
    <property type="molecule type" value="Genomic_DNA"/>
</dbReference>
<dbReference type="NCBIfam" id="TIGR00043">
    <property type="entry name" value="rRNA maturation RNase YbeY"/>
    <property type="match status" value="1"/>
</dbReference>
<evidence type="ECO:0000256" key="3">
    <source>
        <dbReference type="ARBA" id="ARBA00022723"/>
    </source>
</evidence>
<keyword evidence="7" id="KW-0698">rRNA processing</keyword>
<dbReference type="PANTHER" id="PTHR46986">
    <property type="entry name" value="ENDORIBONUCLEASE YBEY, CHLOROPLASTIC"/>
    <property type="match status" value="1"/>
</dbReference>
<reference evidence="8" key="2">
    <citation type="submission" date="2021-04" db="EMBL/GenBank/DDBJ databases">
        <authorList>
            <person name="Gilroy R."/>
        </authorList>
    </citation>
    <scope>NUCLEOTIDE SEQUENCE</scope>
    <source>
        <strain evidence="8">ChiW4-1371</strain>
    </source>
</reference>
<sequence>MKILYTDEMNCGLTYDFFTKVAESVFNELDMQDNQYEISLLLTDDETIRQLNKEYRNKDKSTDVLSFPMEDEIMLGDIAISVDTASRQAEEAEINLDRETAFLFIHGLLHLLGYDHETSQEDEAEMFALQEKILKKLIDYGTVS</sequence>
<keyword evidence="2 7" id="KW-0540">Nuclease</keyword>
<dbReference type="Gene3D" id="3.40.390.30">
    <property type="entry name" value="Metalloproteases ('zincins'), catalytic domain"/>
    <property type="match status" value="1"/>
</dbReference>
<evidence type="ECO:0000256" key="5">
    <source>
        <dbReference type="ARBA" id="ARBA00022801"/>
    </source>
</evidence>
<keyword evidence="6 7" id="KW-0862">Zinc</keyword>
<evidence type="ECO:0000256" key="6">
    <source>
        <dbReference type="ARBA" id="ARBA00022833"/>
    </source>
</evidence>
<keyword evidence="4 7" id="KW-0255">Endonuclease</keyword>
<dbReference type="GO" id="GO:0005737">
    <property type="term" value="C:cytoplasm"/>
    <property type="evidence" value="ECO:0007669"/>
    <property type="project" value="UniProtKB-SubCell"/>
</dbReference>
<keyword evidence="7" id="KW-0963">Cytoplasm</keyword>
<dbReference type="AlphaFoldDB" id="A0A9D2GRL4"/>
<feature type="binding site" evidence="7">
    <location>
        <position position="106"/>
    </location>
    <ligand>
        <name>Zn(2+)</name>
        <dbReference type="ChEBI" id="CHEBI:29105"/>
        <note>catalytic</note>
    </ligand>
</feature>
<organism evidence="8 9">
    <name type="scientific">Candidatus Mucispirillum faecigallinarum</name>
    <dbReference type="NCBI Taxonomy" id="2838699"/>
    <lineage>
        <taxon>Bacteria</taxon>
        <taxon>Pseudomonadati</taxon>
        <taxon>Deferribacterota</taxon>
        <taxon>Deferribacteres</taxon>
        <taxon>Deferribacterales</taxon>
        <taxon>Mucispirillaceae</taxon>
        <taxon>Mucispirillum</taxon>
    </lineage>
</organism>
<gene>
    <name evidence="7 8" type="primary">ybeY</name>
    <name evidence="8" type="ORF">H9804_02340</name>
</gene>
<dbReference type="InterPro" id="IPR020549">
    <property type="entry name" value="YbeY_CS"/>
</dbReference>
<evidence type="ECO:0000256" key="4">
    <source>
        <dbReference type="ARBA" id="ARBA00022759"/>
    </source>
</evidence>
<keyword evidence="5 7" id="KW-0378">Hydrolase</keyword>
<name>A0A9D2GRL4_9BACT</name>
<evidence type="ECO:0000313" key="8">
    <source>
        <dbReference type="EMBL" id="HIZ88758.1"/>
    </source>
</evidence>
<keyword evidence="3 7" id="KW-0479">Metal-binding</keyword>
<dbReference type="Pfam" id="PF02130">
    <property type="entry name" value="YbeY"/>
    <property type="match status" value="1"/>
</dbReference>
<dbReference type="HAMAP" id="MF_00009">
    <property type="entry name" value="Endoribonucl_YbeY"/>
    <property type="match status" value="1"/>
</dbReference>
<comment type="function">
    <text evidence="7">Single strand-specific metallo-endoribonuclease involved in late-stage 70S ribosome quality control and in maturation of the 3' terminus of the 16S rRNA.</text>
</comment>
<feature type="binding site" evidence="7">
    <location>
        <position position="116"/>
    </location>
    <ligand>
        <name>Zn(2+)</name>
        <dbReference type="ChEBI" id="CHEBI:29105"/>
        <note>catalytic</note>
    </ligand>
</feature>
<dbReference type="Proteomes" id="UP000824176">
    <property type="component" value="Unassembled WGS sequence"/>
</dbReference>
<comment type="cofactor">
    <cofactor evidence="7">
        <name>Zn(2+)</name>
        <dbReference type="ChEBI" id="CHEBI:29105"/>
    </cofactor>
    <text evidence="7">Binds 1 zinc ion.</text>
</comment>
<protein>
    <recommendedName>
        <fullName evidence="7">Endoribonuclease YbeY</fullName>
        <ecNumber evidence="7">3.1.-.-</ecNumber>
    </recommendedName>
</protein>
<comment type="similarity">
    <text evidence="1 7">Belongs to the endoribonuclease YbeY family.</text>
</comment>
<dbReference type="InterPro" id="IPR002036">
    <property type="entry name" value="YbeY"/>
</dbReference>
<dbReference type="GO" id="GO:0008270">
    <property type="term" value="F:zinc ion binding"/>
    <property type="evidence" value="ECO:0007669"/>
    <property type="project" value="UniProtKB-UniRule"/>
</dbReference>
<dbReference type="EC" id="3.1.-.-" evidence="7"/>
<dbReference type="GO" id="GO:0004521">
    <property type="term" value="F:RNA endonuclease activity"/>
    <property type="evidence" value="ECO:0007669"/>
    <property type="project" value="UniProtKB-UniRule"/>
</dbReference>
<evidence type="ECO:0000256" key="2">
    <source>
        <dbReference type="ARBA" id="ARBA00022722"/>
    </source>
</evidence>
<dbReference type="GO" id="GO:0006364">
    <property type="term" value="P:rRNA processing"/>
    <property type="evidence" value="ECO:0007669"/>
    <property type="project" value="UniProtKB-UniRule"/>
</dbReference>
<evidence type="ECO:0000313" key="9">
    <source>
        <dbReference type="Proteomes" id="UP000824176"/>
    </source>
</evidence>
<dbReference type="InterPro" id="IPR023091">
    <property type="entry name" value="MetalPrtase_cat_dom_sf_prd"/>
</dbReference>
<reference evidence="8" key="1">
    <citation type="journal article" date="2021" name="PeerJ">
        <title>Extensive microbial diversity within the chicken gut microbiome revealed by metagenomics and culture.</title>
        <authorList>
            <person name="Gilroy R."/>
            <person name="Ravi A."/>
            <person name="Getino M."/>
            <person name="Pursley I."/>
            <person name="Horton D.L."/>
            <person name="Alikhan N.F."/>
            <person name="Baker D."/>
            <person name="Gharbi K."/>
            <person name="Hall N."/>
            <person name="Watson M."/>
            <person name="Adriaenssens E.M."/>
            <person name="Foster-Nyarko E."/>
            <person name="Jarju S."/>
            <person name="Secka A."/>
            <person name="Antonio M."/>
            <person name="Oren A."/>
            <person name="Chaudhuri R.R."/>
            <person name="La Ragione R."/>
            <person name="Hildebrand F."/>
            <person name="Pallen M.J."/>
        </authorList>
    </citation>
    <scope>NUCLEOTIDE SEQUENCE</scope>
    <source>
        <strain evidence="8">ChiW4-1371</strain>
    </source>
</reference>
<feature type="binding site" evidence="7">
    <location>
        <position position="110"/>
    </location>
    <ligand>
        <name>Zn(2+)</name>
        <dbReference type="ChEBI" id="CHEBI:29105"/>
        <note>catalytic</note>
    </ligand>
</feature>
<comment type="caution">
    <text evidence="8">The sequence shown here is derived from an EMBL/GenBank/DDBJ whole genome shotgun (WGS) entry which is preliminary data.</text>
</comment>
<evidence type="ECO:0000256" key="1">
    <source>
        <dbReference type="ARBA" id="ARBA00010875"/>
    </source>
</evidence>
<dbReference type="GO" id="GO:0004222">
    <property type="term" value="F:metalloendopeptidase activity"/>
    <property type="evidence" value="ECO:0007669"/>
    <property type="project" value="InterPro"/>
</dbReference>
<dbReference type="SUPFAM" id="SSF55486">
    <property type="entry name" value="Metalloproteases ('zincins'), catalytic domain"/>
    <property type="match status" value="1"/>
</dbReference>
<comment type="subcellular location">
    <subcellularLocation>
        <location evidence="7">Cytoplasm</location>
    </subcellularLocation>
</comment>
<proteinExistence type="inferred from homology"/>
<keyword evidence="7" id="KW-0690">Ribosome biogenesis</keyword>
<dbReference type="PROSITE" id="PS01306">
    <property type="entry name" value="UPF0054"/>
    <property type="match status" value="1"/>
</dbReference>
<evidence type="ECO:0000256" key="7">
    <source>
        <dbReference type="HAMAP-Rule" id="MF_00009"/>
    </source>
</evidence>
<accession>A0A9D2GRL4</accession>